<dbReference type="SUPFAM" id="SSF56112">
    <property type="entry name" value="Protein kinase-like (PK-like)"/>
    <property type="match status" value="1"/>
</dbReference>
<dbReference type="KEGG" id="fme:FOMMEDRAFT_171550"/>
<dbReference type="Pfam" id="PF07714">
    <property type="entry name" value="PK_Tyr_Ser-Thr"/>
    <property type="match status" value="1"/>
</dbReference>
<dbReference type="Pfam" id="PF10377">
    <property type="entry name" value="ATG11"/>
    <property type="match status" value="1"/>
</dbReference>
<keyword evidence="4" id="KW-1185">Reference proteome</keyword>
<dbReference type="GO" id="GO:0004674">
    <property type="term" value="F:protein serine/threonine kinase activity"/>
    <property type="evidence" value="ECO:0007669"/>
    <property type="project" value="TreeGrafter"/>
</dbReference>
<dbReference type="AlphaFoldDB" id="R7SHN9"/>
<reference evidence="4" key="1">
    <citation type="journal article" date="2012" name="Science">
        <title>The Paleozoic origin of enzymatic lignin decomposition reconstructed from 31 fungal genomes.</title>
        <authorList>
            <person name="Floudas D."/>
            <person name="Binder M."/>
            <person name="Riley R."/>
            <person name="Barry K."/>
            <person name="Blanchette R.A."/>
            <person name="Henrissat B."/>
            <person name="Martinez A.T."/>
            <person name="Otillar R."/>
            <person name="Spatafora J.W."/>
            <person name="Yadav J.S."/>
            <person name="Aerts A."/>
            <person name="Benoit I."/>
            <person name="Boyd A."/>
            <person name="Carlson A."/>
            <person name="Copeland A."/>
            <person name="Coutinho P.M."/>
            <person name="de Vries R.P."/>
            <person name="Ferreira P."/>
            <person name="Findley K."/>
            <person name="Foster B."/>
            <person name="Gaskell J."/>
            <person name="Glotzer D."/>
            <person name="Gorecki P."/>
            <person name="Heitman J."/>
            <person name="Hesse C."/>
            <person name="Hori C."/>
            <person name="Igarashi K."/>
            <person name="Jurgens J.A."/>
            <person name="Kallen N."/>
            <person name="Kersten P."/>
            <person name="Kohler A."/>
            <person name="Kuees U."/>
            <person name="Kumar T.K.A."/>
            <person name="Kuo A."/>
            <person name="LaButti K."/>
            <person name="Larrondo L.F."/>
            <person name="Lindquist E."/>
            <person name="Ling A."/>
            <person name="Lombard V."/>
            <person name="Lucas S."/>
            <person name="Lundell T."/>
            <person name="Martin R."/>
            <person name="McLaughlin D.J."/>
            <person name="Morgenstern I."/>
            <person name="Morin E."/>
            <person name="Murat C."/>
            <person name="Nagy L.G."/>
            <person name="Nolan M."/>
            <person name="Ohm R.A."/>
            <person name="Patyshakuliyeva A."/>
            <person name="Rokas A."/>
            <person name="Ruiz-Duenas F.J."/>
            <person name="Sabat G."/>
            <person name="Salamov A."/>
            <person name="Samejima M."/>
            <person name="Schmutz J."/>
            <person name="Slot J.C."/>
            <person name="St John F."/>
            <person name="Stenlid J."/>
            <person name="Sun H."/>
            <person name="Sun S."/>
            <person name="Syed K."/>
            <person name="Tsang A."/>
            <person name="Wiebenga A."/>
            <person name="Young D."/>
            <person name="Pisabarro A."/>
            <person name="Eastwood D.C."/>
            <person name="Martin F."/>
            <person name="Cullen D."/>
            <person name="Grigoriev I.V."/>
            <person name="Hibbett D.S."/>
        </authorList>
    </citation>
    <scope>NUCLEOTIDE SEQUENCE [LARGE SCALE GENOMIC DNA]</scope>
    <source>
        <strain evidence="4">MF3/22</strain>
    </source>
</reference>
<dbReference type="InterPro" id="IPR008271">
    <property type="entry name" value="Ser/Thr_kinase_AS"/>
</dbReference>
<evidence type="ECO:0000313" key="4">
    <source>
        <dbReference type="Proteomes" id="UP000053630"/>
    </source>
</evidence>
<accession>R7SHN9</accession>
<feature type="domain" description="Protein kinase" evidence="2">
    <location>
        <begin position="27"/>
        <end position="300"/>
    </location>
</feature>
<keyword evidence="3" id="KW-0808">Transferase</keyword>
<feature type="coiled-coil region" evidence="1">
    <location>
        <begin position="337"/>
        <end position="385"/>
    </location>
</feature>
<feature type="coiled-coil region" evidence="1">
    <location>
        <begin position="428"/>
        <end position="504"/>
    </location>
</feature>
<dbReference type="PANTHER" id="PTHR44329">
    <property type="entry name" value="SERINE/THREONINE-PROTEIN KINASE TNNI3K-RELATED"/>
    <property type="match status" value="1"/>
</dbReference>
<dbReference type="eggNOG" id="KOG0192">
    <property type="taxonomic scope" value="Eukaryota"/>
</dbReference>
<dbReference type="GeneID" id="18677344"/>
<dbReference type="InterPro" id="IPR051681">
    <property type="entry name" value="Ser/Thr_Kinases-Pseudokinases"/>
</dbReference>
<evidence type="ECO:0000259" key="2">
    <source>
        <dbReference type="PROSITE" id="PS50011"/>
    </source>
</evidence>
<proteinExistence type="predicted"/>
<dbReference type="RefSeq" id="XP_007272009.1">
    <property type="nucleotide sequence ID" value="XM_007271947.1"/>
</dbReference>
<keyword evidence="3" id="KW-0418">Kinase</keyword>
<sequence>MEPNWRNLVDSKIVPKIAHLDLSGKLTQITDFSPGGTYGDICKGCCSIDEHGVVRVMKVAIKRLRYYMTGDNIKHLFEKEIYAWKRLKHDNILQLLGFAFDHEYPLLVSEWMEYGSARKYIEDHQDTNVMHLVAGIARGLAHMHAQNVIHADLKPDNIVISSMGEALICDFGCSRAIDASLSLAEPTLGLKGTCRYFAYELLQPDSKGHTKQTDVWAFGVTAYELLVRQHAYKGLTYLQTVMAIQQGCLPCSSSRPNSFPNINQEVGNLVMDICLFCWKHDPLERPTMNFLASNLDHYLLMQEKPSSRRRLTGADESAFHDLSEKVVTVEREKREQDNAFNKEREEYKAEITRLKLELQKSSGLVDQERERAEILTQEVHSLKAQNESETTACRILEQQDSERLADVEELRRVQAEAFTEAINSTHAVQTLKRELLHIRDQHEEVKKLEATHTKKVEQLLSTQTEALQGLAEARERGEDLRAQIEAARNENATAKRAFREVSEQREQLLHTQALEHDRIMRDCIAEADGDRAALEHWLVEAHAQREGHERQLKEACARIESLHADAVGLREELQKTERELQVARHAGRVGRNDLCEGRAPQSDCEQKAADRDHLVVQILDVAVAFRDCHTKAFATLQSVPVYPAVTRNDVNLSEPVVLSPPQSSTSPLCEDAVQIDPKDPTTALEILRSHDLELFSETVAKVGSIVRRWQKQCKEYRERAKGKITFRNFAKGDLALFLPTRGSVSRSWAAFNVLYPHHFLNVDGRLAEHLKHREWLVARITSISERIADTKDPTGNPYGLGDRMKYHVLEVEEPLFR</sequence>
<evidence type="ECO:0000256" key="1">
    <source>
        <dbReference type="SAM" id="Coils"/>
    </source>
</evidence>
<dbReference type="SMART" id="SM00220">
    <property type="entry name" value="S_TKc"/>
    <property type="match status" value="1"/>
</dbReference>
<dbReference type="Proteomes" id="UP000053630">
    <property type="component" value="Unassembled WGS sequence"/>
</dbReference>
<dbReference type="GO" id="GO:0005524">
    <property type="term" value="F:ATP binding"/>
    <property type="evidence" value="ECO:0007669"/>
    <property type="project" value="InterPro"/>
</dbReference>
<keyword evidence="1" id="KW-0175">Coiled coil</keyword>
<protein>
    <submittedName>
        <fullName evidence="3">Kinase-like protein</fullName>
    </submittedName>
</protein>
<dbReference type="PROSITE" id="PS50011">
    <property type="entry name" value="PROTEIN_KINASE_DOM"/>
    <property type="match status" value="1"/>
</dbReference>
<dbReference type="EMBL" id="JH717985">
    <property type="protein sequence ID" value="EJC97792.1"/>
    <property type="molecule type" value="Genomic_DNA"/>
</dbReference>
<dbReference type="OrthoDB" id="447953at2759"/>
<feature type="coiled-coil region" evidence="1">
    <location>
        <begin position="538"/>
        <end position="586"/>
    </location>
</feature>
<organism evidence="3 4">
    <name type="scientific">Fomitiporia mediterranea (strain MF3/22)</name>
    <name type="common">Grapevine white-rot fungus</name>
    <dbReference type="NCBI Taxonomy" id="694068"/>
    <lineage>
        <taxon>Eukaryota</taxon>
        <taxon>Fungi</taxon>
        <taxon>Dikarya</taxon>
        <taxon>Basidiomycota</taxon>
        <taxon>Agaricomycotina</taxon>
        <taxon>Agaricomycetes</taxon>
        <taxon>Hymenochaetales</taxon>
        <taxon>Hymenochaetaceae</taxon>
        <taxon>Fomitiporia</taxon>
    </lineage>
</organism>
<dbReference type="InterPro" id="IPR019460">
    <property type="entry name" value="Atg11_C"/>
</dbReference>
<dbReference type="InterPro" id="IPR001245">
    <property type="entry name" value="Ser-Thr/Tyr_kinase_cat_dom"/>
</dbReference>
<gene>
    <name evidence="3" type="ORF">FOMMEDRAFT_171550</name>
</gene>
<evidence type="ECO:0000313" key="3">
    <source>
        <dbReference type="EMBL" id="EJC97792.1"/>
    </source>
</evidence>
<name>R7SHN9_FOMME</name>
<dbReference type="Gene3D" id="1.10.510.10">
    <property type="entry name" value="Transferase(Phosphotransferase) domain 1"/>
    <property type="match status" value="1"/>
</dbReference>
<dbReference type="PROSITE" id="PS00108">
    <property type="entry name" value="PROTEIN_KINASE_ST"/>
    <property type="match status" value="1"/>
</dbReference>
<dbReference type="InterPro" id="IPR000719">
    <property type="entry name" value="Prot_kinase_dom"/>
</dbReference>
<dbReference type="InterPro" id="IPR011009">
    <property type="entry name" value="Kinase-like_dom_sf"/>
</dbReference>